<keyword evidence="3" id="KW-1185">Reference proteome</keyword>
<reference evidence="3" key="1">
    <citation type="submission" date="2018-05" db="EMBL/GenBank/DDBJ databases">
        <authorList>
            <person name="Du Z."/>
            <person name="Wang X."/>
        </authorList>
    </citation>
    <scope>NUCLEOTIDE SEQUENCE [LARGE SCALE GENOMIC DNA]</scope>
    <source>
        <strain evidence="3">CQN31</strain>
    </source>
</reference>
<gene>
    <name evidence="2" type="ORF">DFH01_21105</name>
</gene>
<sequence length="154" mass="16529">MRLILAPLRWVVPLVGLLAIVIGALDAPMRGEPPLGSIFGREETVVRRAAVEPAGFAQGHPRYEAMVEVVWPPGSEATARLRGLARETFAGSQAQAEAMLVAYAPGSRLTVRVSDGLPWVDRTDWFALLWTVGAVLLGGLLLVVGLQLARAPRD</sequence>
<name>A0A317FB76_9PROT</name>
<feature type="transmembrane region" description="Helical" evidence="1">
    <location>
        <begin position="7"/>
        <end position="25"/>
    </location>
</feature>
<dbReference type="EMBL" id="QGNA01000005">
    <property type="protein sequence ID" value="PWS34856.1"/>
    <property type="molecule type" value="Genomic_DNA"/>
</dbReference>
<evidence type="ECO:0008006" key="4">
    <source>
        <dbReference type="Google" id="ProtNLM"/>
    </source>
</evidence>
<evidence type="ECO:0000313" key="2">
    <source>
        <dbReference type="EMBL" id="PWS34856.1"/>
    </source>
</evidence>
<feature type="transmembrane region" description="Helical" evidence="1">
    <location>
        <begin position="125"/>
        <end position="149"/>
    </location>
</feature>
<comment type="caution">
    <text evidence="2">The sequence shown here is derived from an EMBL/GenBank/DDBJ whole genome shotgun (WGS) entry which is preliminary data.</text>
</comment>
<protein>
    <recommendedName>
        <fullName evidence="4">DUF3592 domain-containing protein</fullName>
    </recommendedName>
</protein>
<accession>A0A317FB76</accession>
<dbReference type="Proteomes" id="UP000245765">
    <property type="component" value="Unassembled WGS sequence"/>
</dbReference>
<keyword evidence="1" id="KW-0812">Transmembrane</keyword>
<organism evidence="2 3">
    <name type="scientific">Falsiroseomonas bella</name>
    <dbReference type="NCBI Taxonomy" id="2184016"/>
    <lineage>
        <taxon>Bacteria</taxon>
        <taxon>Pseudomonadati</taxon>
        <taxon>Pseudomonadota</taxon>
        <taxon>Alphaproteobacteria</taxon>
        <taxon>Acetobacterales</taxon>
        <taxon>Roseomonadaceae</taxon>
        <taxon>Falsiroseomonas</taxon>
    </lineage>
</organism>
<keyword evidence="1" id="KW-1133">Transmembrane helix</keyword>
<evidence type="ECO:0000313" key="3">
    <source>
        <dbReference type="Proteomes" id="UP000245765"/>
    </source>
</evidence>
<proteinExistence type="predicted"/>
<dbReference type="AlphaFoldDB" id="A0A317FB76"/>
<evidence type="ECO:0000256" key="1">
    <source>
        <dbReference type="SAM" id="Phobius"/>
    </source>
</evidence>
<keyword evidence="1" id="KW-0472">Membrane</keyword>